<keyword evidence="1" id="KW-0472">Membrane</keyword>
<keyword evidence="1" id="KW-1133">Transmembrane helix</keyword>
<dbReference type="InterPro" id="IPR036938">
    <property type="entry name" value="PAP2/HPO_sf"/>
</dbReference>
<feature type="transmembrane region" description="Helical" evidence="1">
    <location>
        <begin position="125"/>
        <end position="142"/>
    </location>
</feature>
<name>A0A0R0M0D2_9MICR</name>
<accession>A0A0R0M0D2</accession>
<dbReference type="SUPFAM" id="SSF48317">
    <property type="entry name" value="Acid phosphatase/Vanadium-dependent haloperoxidase"/>
    <property type="match status" value="1"/>
</dbReference>
<organism evidence="2 3">
    <name type="scientific">Pseudoloma neurophilia</name>
    <dbReference type="NCBI Taxonomy" id="146866"/>
    <lineage>
        <taxon>Eukaryota</taxon>
        <taxon>Fungi</taxon>
        <taxon>Fungi incertae sedis</taxon>
        <taxon>Microsporidia</taxon>
        <taxon>Pseudoloma</taxon>
    </lineage>
</organism>
<gene>
    <name evidence="2" type="ORF">M153_59660001144</name>
</gene>
<evidence type="ECO:0008006" key="4">
    <source>
        <dbReference type="Google" id="ProtNLM"/>
    </source>
</evidence>
<proteinExistence type="predicted"/>
<protein>
    <recommendedName>
        <fullName evidence="4">Phosphatidic acid phosphatase type 2/haloperoxidase domain-containing protein</fullName>
    </recommendedName>
</protein>
<sequence>MSVDLLHLLTDIFFSYAPILITIFHFLKSIYLFKRNSFKRFQFYRIVIILIISNLLKLLIGVKRDQKCHGFKKNCHEFRKESNMTDTINLLRSTFDGLIYSCFSNHAFPSTHTLFYTHLYLSNRTAVNFIFLILGSISRIIYGHHRVWQVVSSFVAGYCTYKMFRFFERLQK</sequence>
<feature type="transmembrane region" description="Helical" evidence="1">
    <location>
        <begin position="12"/>
        <end position="31"/>
    </location>
</feature>
<dbReference type="Proteomes" id="UP000051530">
    <property type="component" value="Unassembled WGS sequence"/>
</dbReference>
<comment type="caution">
    <text evidence="2">The sequence shown here is derived from an EMBL/GenBank/DDBJ whole genome shotgun (WGS) entry which is preliminary data.</text>
</comment>
<reference evidence="2 3" key="1">
    <citation type="submission" date="2015-07" db="EMBL/GenBank/DDBJ databases">
        <title>The genome of Pseudoloma neurophilia, a relevant intracellular parasite of the zebrafish.</title>
        <authorList>
            <person name="Ndikumana S."/>
            <person name="Pelin A."/>
            <person name="Sanders J."/>
            <person name="Corradi N."/>
        </authorList>
    </citation>
    <scope>NUCLEOTIDE SEQUENCE [LARGE SCALE GENOMIC DNA]</scope>
    <source>
        <strain evidence="2 3">MK1</strain>
    </source>
</reference>
<dbReference type="VEuPathDB" id="MicrosporidiaDB:M153_59660001144"/>
<feature type="transmembrane region" description="Helical" evidence="1">
    <location>
        <begin position="43"/>
        <end position="62"/>
    </location>
</feature>
<dbReference type="AlphaFoldDB" id="A0A0R0M0D2"/>
<evidence type="ECO:0000313" key="2">
    <source>
        <dbReference type="EMBL" id="KRH92449.1"/>
    </source>
</evidence>
<dbReference type="EMBL" id="LGUB01000922">
    <property type="protein sequence ID" value="KRH92449.1"/>
    <property type="molecule type" value="Genomic_DNA"/>
</dbReference>
<evidence type="ECO:0000256" key="1">
    <source>
        <dbReference type="SAM" id="Phobius"/>
    </source>
</evidence>
<keyword evidence="1" id="KW-0812">Transmembrane</keyword>
<keyword evidence="3" id="KW-1185">Reference proteome</keyword>
<evidence type="ECO:0000313" key="3">
    <source>
        <dbReference type="Proteomes" id="UP000051530"/>
    </source>
</evidence>